<dbReference type="AlphaFoldDB" id="A0A0D0KS05"/>
<organism evidence="3 4">
    <name type="scientific">Pseudomonas fulva</name>
    <dbReference type="NCBI Taxonomy" id="47880"/>
    <lineage>
        <taxon>Bacteria</taxon>
        <taxon>Pseudomonadati</taxon>
        <taxon>Pseudomonadota</taxon>
        <taxon>Gammaproteobacteria</taxon>
        <taxon>Pseudomonadales</taxon>
        <taxon>Pseudomonadaceae</taxon>
        <taxon>Pseudomonas</taxon>
    </lineage>
</organism>
<dbReference type="InterPro" id="IPR016887">
    <property type="entry name" value="UCP028470_steroid_isom-rel"/>
</dbReference>
<proteinExistence type="predicted"/>
<dbReference type="OrthoDB" id="953853at2"/>
<protein>
    <submittedName>
        <fullName evidence="3">Cag pathogenicity island protein Cag5</fullName>
    </submittedName>
</protein>
<dbReference type="EMBL" id="JXQW01000024">
    <property type="protein sequence ID" value="KIQ00987.1"/>
    <property type="molecule type" value="Genomic_DNA"/>
</dbReference>
<accession>A0A0D0KS05</accession>
<keyword evidence="1" id="KW-0732">Signal</keyword>
<reference evidence="3 4" key="1">
    <citation type="submission" date="2014-12" db="EMBL/GenBank/DDBJ databases">
        <title>16Stimator: statistical estimation of ribosomal gene copy numbers from draft genome assemblies.</title>
        <authorList>
            <person name="Perisin M.A."/>
            <person name="Vetter M."/>
            <person name="Gilbert J.A."/>
            <person name="Bergelson J."/>
        </authorList>
    </citation>
    <scope>NUCLEOTIDE SEQUENCE [LARGE SCALE GENOMIC DNA]</scope>
    <source>
        <strain evidence="3 4">MEJ086</strain>
    </source>
</reference>
<dbReference type="CDD" id="cd00531">
    <property type="entry name" value="NTF2_like"/>
    <property type="match status" value="1"/>
</dbReference>
<feature type="domain" description="Calcium/calmodulin-dependent protein kinase II association-domain" evidence="2">
    <location>
        <begin position="41"/>
        <end position="163"/>
    </location>
</feature>
<dbReference type="GO" id="GO:0005516">
    <property type="term" value="F:calmodulin binding"/>
    <property type="evidence" value="ECO:0007669"/>
    <property type="project" value="InterPro"/>
</dbReference>
<evidence type="ECO:0000313" key="4">
    <source>
        <dbReference type="Proteomes" id="UP000032068"/>
    </source>
</evidence>
<dbReference type="InterPro" id="IPR011944">
    <property type="entry name" value="Steroid_delta5-4_isomerase"/>
</dbReference>
<dbReference type="RefSeq" id="WP_042553563.1">
    <property type="nucleotide sequence ID" value="NZ_JXQW01000024.1"/>
</dbReference>
<dbReference type="Proteomes" id="UP000032068">
    <property type="component" value="Unassembled WGS sequence"/>
</dbReference>
<dbReference type="InterPro" id="IPR032710">
    <property type="entry name" value="NTF2-like_dom_sf"/>
</dbReference>
<name>A0A0D0KS05_9PSED</name>
<evidence type="ECO:0000259" key="2">
    <source>
        <dbReference type="Pfam" id="PF08332"/>
    </source>
</evidence>
<dbReference type="InterPro" id="IPR013543">
    <property type="entry name" value="Ca/CaM-dep_prot_kinase-assoc"/>
</dbReference>
<dbReference type="NCBIfam" id="TIGR02246">
    <property type="entry name" value="SgcJ/EcaC family oxidoreductase"/>
    <property type="match status" value="1"/>
</dbReference>
<evidence type="ECO:0000313" key="3">
    <source>
        <dbReference type="EMBL" id="KIQ00987.1"/>
    </source>
</evidence>
<evidence type="ECO:0000256" key="1">
    <source>
        <dbReference type="SAM" id="SignalP"/>
    </source>
</evidence>
<dbReference type="SUPFAM" id="SSF54427">
    <property type="entry name" value="NTF2-like"/>
    <property type="match status" value="1"/>
</dbReference>
<gene>
    <name evidence="3" type="ORF">RU08_09545</name>
</gene>
<feature type="signal peptide" evidence="1">
    <location>
        <begin position="1"/>
        <end position="20"/>
    </location>
</feature>
<feature type="chain" id="PRO_5002214814" evidence="1">
    <location>
        <begin position="21"/>
        <end position="174"/>
    </location>
</feature>
<sequence>MKVHAIAAALLLTASSSLFAAAEQKPYTYSSIAEAPANAADREVAALFDQWNNALQTGDSSKVVALYSKDAVLQPTVSNHVRATSAEITDYFDHFLALKPVGQINYREIRRLGPTTALDSGVYTFRLTDAKGKKQDVQARYTFLYTLVDGQWKILNHHSSAMPEKVPSEVAKQL</sequence>
<dbReference type="PIRSF" id="PIRSF028470">
    <property type="entry name" value="UCP028470"/>
    <property type="match status" value="1"/>
</dbReference>
<dbReference type="Pfam" id="PF08332">
    <property type="entry name" value="CaMKII_AD"/>
    <property type="match status" value="1"/>
</dbReference>
<dbReference type="GO" id="GO:0004683">
    <property type="term" value="F:calcium/calmodulin-dependent protein kinase activity"/>
    <property type="evidence" value="ECO:0007669"/>
    <property type="project" value="InterPro"/>
</dbReference>
<dbReference type="Gene3D" id="3.10.450.50">
    <property type="match status" value="1"/>
</dbReference>
<comment type="caution">
    <text evidence="3">The sequence shown here is derived from an EMBL/GenBank/DDBJ whole genome shotgun (WGS) entry which is preliminary data.</text>
</comment>